<evidence type="ECO:0000313" key="10">
    <source>
        <dbReference type="EMBL" id="QEE14916.1"/>
    </source>
</evidence>
<gene>
    <name evidence="10" type="ORF">DSAG12_00737</name>
</gene>
<dbReference type="PROSITE" id="PS50928">
    <property type="entry name" value="ABC_TM1"/>
    <property type="match status" value="2"/>
</dbReference>
<sequence>MLSALWESFSIAFIAVGIDIIIGFPIAILLTRGNFPGKKLLDGLVDLPMAVPTSALGFSIMIFWAIFNITPGKILIIFVHIAFTYPYIVRNLKIAIEKVNPLLEKAAMTLSASKLTVFKTISFPLIREGLVAGAILAFTRSLGETGATMICAGLIETAPIMVVGLRKQTYFSSASFLSLILILISLCLLVIVKLLARRNVAQKEFWQIHLKWEKYLSKPIFTRGLKIFSGLLMLIFILIPSFFIVTQIAPQLLGEELFGADNKWAHLWISLVNSFQIGFLVVIIDVLIGLPFAFILTREKWGKIQNIMDTILDIPLTIPSAALGFAVFLFWGPAGLNFAQPGFFMIIFVHMTFTFPYVVRPIAATIKTVKIGHEEASATLGAAPLTTFRKITLPAIKNGIIAGMIAAFTRSLGETGATLIVMGPDRTIPVQIVDWVEANAFPSAALASVLVILLSAVLLFLLRIISPAKKDSL</sequence>
<dbReference type="PANTHER" id="PTHR43357:SF4">
    <property type="entry name" value="INNER MEMBRANE ABC TRANSPORTER PERMEASE PROTEIN YDCV"/>
    <property type="match status" value="1"/>
</dbReference>
<feature type="transmembrane region" description="Helical" evidence="8">
    <location>
        <begin position="399"/>
        <end position="421"/>
    </location>
</feature>
<feature type="transmembrane region" description="Helical" evidence="8">
    <location>
        <begin position="224"/>
        <end position="245"/>
    </location>
</feature>
<evidence type="ECO:0000256" key="8">
    <source>
        <dbReference type="RuleBase" id="RU363032"/>
    </source>
</evidence>
<name>A0A5B9D8H5_9ARCH</name>
<keyword evidence="6 8" id="KW-1133">Transmembrane helix</keyword>
<dbReference type="InterPro" id="IPR000515">
    <property type="entry name" value="MetI-like"/>
</dbReference>
<feature type="transmembrane region" description="Helical" evidence="8">
    <location>
        <begin position="72"/>
        <end position="89"/>
    </location>
</feature>
<comment type="similarity">
    <text evidence="8">Belongs to the binding-protein-dependent transport system permease family.</text>
</comment>
<dbReference type="GO" id="GO:0005886">
    <property type="term" value="C:plasma membrane"/>
    <property type="evidence" value="ECO:0007669"/>
    <property type="project" value="UniProtKB-SubCell"/>
</dbReference>
<dbReference type="Gene3D" id="1.10.3720.10">
    <property type="entry name" value="MetI-like"/>
    <property type="match status" value="2"/>
</dbReference>
<dbReference type="OrthoDB" id="11163at2157"/>
<dbReference type="GeneID" id="41328739"/>
<protein>
    <submittedName>
        <fullName evidence="10">ABC transporter permease</fullName>
    </submittedName>
</protein>
<accession>A0A5B9D8H5</accession>
<keyword evidence="4" id="KW-0997">Cell inner membrane</keyword>
<feature type="transmembrane region" description="Helical" evidence="8">
    <location>
        <begin position="338"/>
        <end position="359"/>
    </location>
</feature>
<comment type="subcellular location">
    <subcellularLocation>
        <location evidence="1">Cell inner membrane</location>
        <topology evidence="1">Multi-pass membrane protein</topology>
    </subcellularLocation>
    <subcellularLocation>
        <location evidence="8">Cell membrane</location>
        <topology evidence="8">Multi-pass membrane protein</topology>
    </subcellularLocation>
</comment>
<dbReference type="CDD" id="cd06261">
    <property type="entry name" value="TM_PBP2"/>
    <property type="match status" value="2"/>
</dbReference>
<feature type="transmembrane region" description="Helical" evidence="8">
    <location>
        <begin position="12"/>
        <end position="31"/>
    </location>
</feature>
<evidence type="ECO:0000313" key="11">
    <source>
        <dbReference type="Proteomes" id="UP000321408"/>
    </source>
</evidence>
<dbReference type="PANTHER" id="PTHR43357">
    <property type="entry name" value="INNER MEMBRANE ABC TRANSPORTER PERMEASE PROTEIN YDCV"/>
    <property type="match status" value="1"/>
</dbReference>
<feature type="domain" description="ABC transmembrane type-1" evidence="9">
    <location>
        <begin position="271"/>
        <end position="462"/>
    </location>
</feature>
<keyword evidence="11" id="KW-1185">Reference proteome</keyword>
<evidence type="ECO:0000256" key="2">
    <source>
        <dbReference type="ARBA" id="ARBA00022448"/>
    </source>
</evidence>
<feature type="transmembrane region" description="Helical" evidence="8">
    <location>
        <begin position="175"/>
        <end position="196"/>
    </location>
</feature>
<keyword evidence="7 8" id="KW-0472">Membrane</keyword>
<reference evidence="10 11" key="2">
    <citation type="journal article" date="2024" name="Int. J. Syst. Evol. Microbiol.">
        <title>Promethearchaeum syntrophicum gen. nov., sp. nov., an anaerobic, obligately syntrophic archaeon, the first isolate of the lineage 'Asgard' archaea, and proposal of the new archaeal phylum Promethearchaeota phyl. nov. and kingdom Promethearchaeati regn. nov.</title>
        <authorList>
            <person name="Imachi H."/>
            <person name="Nobu M.K."/>
            <person name="Kato S."/>
            <person name="Takaki Y."/>
            <person name="Miyazaki M."/>
            <person name="Miyata M."/>
            <person name="Ogawara M."/>
            <person name="Saito Y."/>
            <person name="Sakai S."/>
            <person name="Tahara Y.O."/>
            <person name="Takano Y."/>
            <person name="Tasumi E."/>
            <person name="Uematsu K."/>
            <person name="Yoshimura T."/>
            <person name="Itoh T."/>
            <person name="Ohkuma M."/>
            <person name="Takai K."/>
        </authorList>
    </citation>
    <scope>NUCLEOTIDE SEQUENCE [LARGE SCALE GENOMIC DNA]</scope>
    <source>
        <strain evidence="10 11">MK-D1</strain>
    </source>
</reference>
<feature type="transmembrane region" description="Helical" evidence="8">
    <location>
        <begin position="129"/>
        <end position="155"/>
    </location>
</feature>
<evidence type="ECO:0000256" key="1">
    <source>
        <dbReference type="ARBA" id="ARBA00004429"/>
    </source>
</evidence>
<dbReference type="AlphaFoldDB" id="A0A5B9D8H5"/>
<feature type="transmembrane region" description="Helical" evidence="8">
    <location>
        <begin position="311"/>
        <end position="332"/>
    </location>
</feature>
<organism evidence="10 11">
    <name type="scientific">Promethearchaeum syntrophicum</name>
    <dbReference type="NCBI Taxonomy" id="2594042"/>
    <lineage>
        <taxon>Archaea</taxon>
        <taxon>Promethearchaeati</taxon>
        <taxon>Promethearchaeota</taxon>
        <taxon>Promethearchaeia</taxon>
        <taxon>Promethearchaeales</taxon>
        <taxon>Promethearchaeaceae</taxon>
        <taxon>Promethearchaeum</taxon>
    </lineage>
</organism>
<dbReference type="SUPFAM" id="SSF161098">
    <property type="entry name" value="MetI-like"/>
    <property type="match status" value="2"/>
</dbReference>
<reference evidence="10 11" key="1">
    <citation type="journal article" date="2020" name="Nature">
        <title>Isolation of an archaeon at the prokaryote-eukaryote interface.</title>
        <authorList>
            <person name="Imachi H."/>
            <person name="Nobu M.K."/>
            <person name="Nakahara N."/>
            <person name="Morono Y."/>
            <person name="Ogawara M."/>
            <person name="Takaki Y."/>
            <person name="Takano Y."/>
            <person name="Uematsu K."/>
            <person name="Ikuta T."/>
            <person name="Ito M."/>
            <person name="Matsui Y."/>
            <person name="Miyazaki M."/>
            <person name="Murata K."/>
            <person name="Saito Y."/>
            <person name="Sakai S."/>
            <person name="Song C."/>
            <person name="Tasumi E."/>
            <person name="Yamanaka Y."/>
            <person name="Yamaguchi T."/>
            <person name="Kamagata Y."/>
            <person name="Tamaki H."/>
            <person name="Takai K."/>
        </authorList>
    </citation>
    <scope>NUCLEOTIDE SEQUENCE [LARGE SCALE GENOMIC DNA]</scope>
    <source>
        <strain evidence="10 11">MK-D1</strain>
    </source>
</reference>
<evidence type="ECO:0000259" key="9">
    <source>
        <dbReference type="PROSITE" id="PS50928"/>
    </source>
</evidence>
<feature type="domain" description="ABC transmembrane type-1" evidence="9">
    <location>
        <begin position="5"/>
        <end position="192"/>
    </location>
</feature>
<evidence type="ECO:0000256" key="5">
    <source>
        <dbReference type="ARBA" id="ARBA00022692"/>
    </source>
</evidence>
<feature type="transmembrane region" description="Helical" evidence="8">
    <location>
        <begin position="265"/>
        <end position="290"/>
    </location>
</feature>
<evidence type="ECO:0000256" key="4">
    <source>
        <dbReference type="ARBA" id="ARBA00022519"/>
    </source>
</evidence>
<keyword evidence="3" id="KW-1003">Cell membrane</keyword>
<feature type="transmembrane region" description="Helical" evidence="8">
    <location>
        <begin position="441"/>
        <end position="462"/>
    </location>
</feature>
<evidence type="ECO:0000256" key="6">
    <source>
        <dbReference type="ARBA" id="ARBA00022989"/>
    </source>
</evidence>
<dbReference type="InterPro" id="IPR035906">
    <property type="entry name" value="MetI-like_sf"/>
</dbReference>
<evidence type="ECO:0000256" key="3">
    <source>
        <dbReference type="ARBA" id="ARBA00022475"/>
    </source>
</evidence>
<keyword evidence="5 8" id="KW-0812">Transmembrane</keyword>
<dbReference type="Pfam" id="PF00528">
    <property type="entry name" value="BPD_transp_1"/>
    <property type="match status" value="2"/>
</dbReference>
<dbReference type="GO" id="GO:0055085">
    <property type="term" value="P:transmembrane transport"/>
    <property type="evidence" value="ECO:0007669"/>
    <property type="project" value="InterPro"/>
</dbReference>
<keyword evidence="2 8" id="KW-0813">Transport</keyword>
<dbReference type="RefSeq" id="WP_147661850.1">
    <property type="nucleotide sequence ID" value="NZ_CP042905.2"/>
</dbReference>
<dbReference type="KEGG" id="psyt:DSAG12_00737"/>
<dbReference type="EMBL" id="CP042905">
    <property type="protein sequence ID" value="QEE14916.1"/>
    <property type="molecule type" value="Genomic_DNA"/>
</dbReference>
<dbReference type="Proteomes" id="UP000321408">
    <property type="component" value="Chromosome"/>
</dbReference>
<proteinExistence type="inferred from homology"/>
<evidence type="ECO:0000256" key="7">
    <source>
        <dbReference type="ARBA" id="ARBA00023136"/>
    </source>
</evidence>